<gene>
    <name evidence="2" type="ORF">HHL28_14545</name>
</gene>
<evidence type="ECO:0000313" key="2">
    <source>
        <dbReference type="EMBL" id="QJE74142.1"/>
    </source>
</evidence>
<dbReference type="Proteomes" id="UP000501891">
    <property type="component" value="Chromosome"/>
</dbReference>
<dbReference type="KEGG" id="acru:HHL28_14545"/>
<keyword evidence="1" id="KW-0472">Membrane</keyword>
<dbReference type="PANTHER" id="PTHR28026:SF9">
    <property type="entry name" value="2-HYDROXY-PALMITIC ACID DIOXYGENASE MPO1"/>
    <property type="match status" value="1"/>
</dbReference>
<protein>
    <submittedName>
        <fullName evidence="2">DUF962 domain-containing protein</fullName>
    </submittedName>
</protein>
<keyword evidence="1" id="KW-1133">Transmembrane helix</keyword>
<dbReference type="Pfam" id="PF06127">
    <property type="entry name" value="Mpo1-like"/>
    <property type="match status" value="1"/>
</dbReference>
<feature type="transmembrane region" description="Helical" evidence="1">
    <location>
        <begin position="96"/>
        <end position="115"/>
    </location>
</feature>
<sequence>MSKLAQHMAFYAAYHRHPHNKATHFVGVPMIVFSYLLALSYPQVEVGGFPVSAALVFMAGMTVYYMSLDAVIGLTVGIATLPLLWLAHQVTGMSAAAGWGIGLGAFIVGWAIQLLGHKFEGNRPALVSNIWQMFVAPLFLAAEAFFMLGLRKDVEAEVEELVARGVPGATKPAHA</sequence>
<dbReference type="PANTHER" id="PTHR28026">
    <property type="entry name" value="DUF962 DOMAIN PROTEIN (AFU_ORTHOLOGUE AFUA_8G05310)"/>
    <property type="match status" value="1"/>
</dbReference>
<keyword evidence="3" id="KW-1185">Reference proteome</keyword>
<feature type="transmembrane region" description="Helical" evidence="1">
    <location>
        <begin position="130"/>
        <end position="150"/>
    </location>
</feature>
<accession>A0A858RAE1</accession>
<proteinExistence type="predicted"/>
<feature type="transmembrane region" description="Helical" evidence="1">
    <location>
        <begin position="21"/>
        <end position="42"/>
    </location>
</feature>
<organism evidence="2 3">
    <name type="scientific">Aerophototrophica crusticola</name>
    <dbReference type="NCBI Taxonomy" id="1709002"/>
    <lineage>
        <taxon>Bacteria</taxon>
        <taxon>Pseudomonadati</taxon>
        <taxon>Pseudomonadota</taxon>
        <taxon>Alphaproteobacteria</taxon>
        <taxon>Rhodospirillales</taxon>
        <taxon>Rhodospirillaceae</taxon>
        <taxon>Aerophototrophica</taxon>
    </lineage>
</organism>
<dbReference type="InterPro" id="IPR009305">
    <property type="entry name" value="Mpo1-like"/>
</dbReference>
<evidence type="ECO:0000256" key="1">
    <source>
        <dbReference type="SAM" id="Phobius"/>
    </source>
</evidence>
<dbReference type="AlphaFoldDB" id="A0A858RAE1"/>
<dbReference type="EMBL" id="CP051775">
    <property type="protein sequence ID" value="QJE74142.1"/>
    <property type="molecule type" value="Genomic_DNA"/>
</dbReference>
<feature type="transmembrane region" description="Helical" evidence="1">
    <location>
        <begin position="62"/>
        <end position="84"/>
    </location>
</feature>
<dbReference type="GO" id="GO:0046521">
    <property type="term" value="P:sphingoid catabolic process"/>
    <property type="evidence" value="ECO:0007669"/>
    <property type="project" value="TreeGrafter"/>
</dbReference>
<evidence type="ECO:0000313" key="3">
    <source>
        <dbReference type="Proteomes" id="UP000501891"/>
    </source>
</evidence>
<dbReference type="GO" id="GO:0016020">
    <property type="term" value="C:membrane"/>
    <property type="evidence" value="ECO:0007669"/>
    <property type="project" value="GOC"/>
</dbReference>
<keyword evidence="1" id="KW-0812">Transmembrane</keyword>
<name>A0A858RAE1_9PROT</name>
<reference evidence="2" key="1">
    <citation type="submission" date="2020-04" db="EMBL/GenBank/DDBJ databases">
        <title>A desert anoxygenic phototrophic bacterium fixes CO2 using RubisCO under aerobic conditions.</title>
        <authorList>
            <person name="Tang K."/>
        </authorList>
    </citation>
    <scope>NUCLEOTIDE SEQUENCE [LARGE SCALE GENOMIC DNA]</scope>
    <source>
        <strain evidence="2">MIMtkB3</strain>
    </source>
</reference>